<dbReference type="InterPro" id="IPR002109">
    <property type="entry name" value="Glutaredoxin"/>
</dbReference>
<dbReference type="PROSITE" id="PS51354">
    <property type="entry name" value="GLUTAREDOXIN_2"/>
    <property type="match status" value="1"/>
</dbReference>
<dbReference type="InterPro" id="IPR014025">
    <property type="entry name" value="Glutaredoxin_subgr"/>
</dbReference>
<dbReference type="GO" id="GO:0005796">
    <property type="term" value="C:Golgi lumen"/>
    <property type="evidence" value="ECO:0007669"/>
    <property type="project" value="TreeGrafter"/>
</dbReference>
<dbReference type="CDD" id="cd03419">
    <property type="entry name" value="GRX_GRXh_1_2_like"/>
    <property type="match status" value="1"/>
</dbReference>
<dbReference type="PANTHER" id="PTHR45694:SF5">
    <property type="entry name" value="GLUTAREDOXIN 2"/>
    <property type="match status" value="1"/>
</dbReference>
<dbReference type="GO" id="GO:0034599">
    <property type="term" value="P:cellular response to oxidative stress"/>
    <property type="evidence" value="ECO:0007669"/>
    <property type="project" value="TreeGrafter"/>
</dbReference>
<comment type="caution">
    <text evidence="3">The sequence shown here is derived from an EMBL/GenBank/DDBJ whole genome shotgun (WGS) entry which is preliminary data.</text>
</comment>
<dbReference type="OrthoDB" id="423313at2759"/>
<feature type="compositionally biased region" description="Basic residues" evidence="1">
    <location>
        <begin position="148"/>
        <end position="158"/>
    </location>
</feature>
<sequence length="296" mass="32097">MAKLVSLNARKQKILGIAALLLTILFLLSQMGSNHEENTIANESMLSSSGKIPSFKDSSSNMANANDLVKDKSGKIDEAKVKQVEENSHMRTPAKPLIKEGPKKAKDMEEIKQVLQNKDDGAEGTKAGGLKATKFEGQDSDLLDPSSRKTKSKGKSKSNNKILADTPEDDTEAQVQPKGKSQLSDNANKKLGDVKVEVIGGDAAAASEDNATPGTFDASKELHQMLAMAPVVVFSKSYCPYSKKLKDILKTNYMITPDPVIVELDLHEHGKDLQQLLGELTGRKTVPNLMIKGLRK</sequence>
<name>A0A9W6Z529_AMBMO</name>
<protein>
    <submittedName>
        <fullName evidence="3">Unnamed protein product</fullName>
    </submittedName>
</protein>
<dbReference type="Gene3D" id="3.40.30.10">
    <property type="entry name" value="Glutaredoxin"/>
    <property type="match status" value="1"/>
</dbReference>
<reference evidence="3" key="1">
    <citation type="submission" date="2023-04" db="EMBL/GenBank/DDBJ databases">
        <title>Ambrosiozyma monospora NBRC 1965.</title>
        <authorList>
            <person name="Ichikawa N."/>
            <person name="Sato H."/>
            <person name="Tonouchi N."/>
        </authorList>
    </citation>
    <scope>NUCLEOTIDE SEQUENCE</scope>
    <source>
        <strain evidence="3">NBRC 1965</strain>
    </source>
</reference>
<feature type="region of interest" description="Disordered" evidence="1">
    <location>
        <begin position="44"/>
        <end position="65"/>
    </location>
</feature>
<dbReference type="InterPro" id="IPR036249">
    <property type="entry name" value="Thioredoxin-like_sf"/>
</dbReference>
<dbReference type="GO" id="GO:0005801">
    <property type="term" value="C:cis-Golgi network"/>
    <property type="evidence" value="ECO:0007669"/>
    <property type="project" value="TreeGrafter"/>
</dbReference>
<feature type="compositionally biased region" description="Polar residues" evidence="1">
    <location>
        <begin position="44"/>
        <end position="64"/>
    </location>
</feature>
<dbReference type="EMBL" id="BSXU01004664">
    <property type="protein sequence ID" value="GMG46389.1"/>
    <property type="molecule type" value="Genomic_DNA"/>
</dbReference>
<dbReference type="Proteomes" id="UP001165063">
    <property type="component" value="Unassembled WGS sequence"/>
</dbReference>
<dbReference type="GO" id="GO:0015038">
    <property type="term" value="F:glutathione disulfide oxidoreductase activity"/>
    <property type="evidence" value="ECO:0007669"/>
    <property type="project" value="TreeGrafter"/>
</dbReference>
<evidence type="ECO:0000256" key="1">
    <source>
        <dbReference type="SAM" id="MobiDB-lite"/>
    </source>
</evidence>
<dbReference type="PRINTS" id="PR00160">
    <property type="entry name" value="GLUTAREDOXIN"/>
</dbReference>
<evidence type="ECO:0000313" key="3">
    <source>
        <dbReference type="EMBL" id="GMG46389.1"/>
    </source>
</evidence>
<organism evidence="3 4">
    <name type="scientific">Ambrosiozyma monospora</name>
    <name type="common">Yeast</name>
    <name type="synonym">Endomycopsis monosporus</name>
    <dbReference type="NCBI Taxonomy" id="43982"/>
    <lineage>
        <taxon>Eukaryota</taxon>
        <taxon>Fungi</taxon>
        <taxon>Dikarya</taxon>
        <taxon>Ascomycota</taxon>
        <taxon>Saccharomycotina</taxon>
        <taxon>Pichiomycetes</taxon>
        <taxon>Pichiales</taxon>
        <taxon>Pichiaceae</taxon>
        <taxon>Ambrosiozyma</taxon>
    </lineage>
</organism>
<evidence type="ECO:0000259" key="2">
    <source>
        <dbReference type="Pfam" id="PF00462"/>
    </source>
</evidence>
<dbReference type="Pfam" id="PF00462">
    <property type="entry name" value="Glutaredoxin"/>
    <property type="match status" value="1"/>
</dbReference>
<dbReference type="AlphaFoldDB" id="A0A9W6Z529"/>
<keyword evidence="4" id="KW-1185">Reference proteome</keyword>
<gene>
    <name evidence="3" type="ORF">Amon01_000687000</name>
</gene>
<proteinExistence type="predicted"/>
<dbReference type="SUPFAM" id="SSF52833">
    <property type="entry name" value="Thioredoxin-like"/>
    <property type="match status" value="1"/>
</dbReference>
<feature type="compositionally biased region" description="Basic and acidic residues" evidence="1">
    <location>
        <begin position="97"/>
        <end position="123"/>
    </location>
</feature>
<accession>A0A9W6Z529</accession>
<evidence type="ECO:0000313" key="4">
    <source>
        <dbReference type="Proteomes" id="UP001165063"/>
    </source>
</evidence>
<dbReference type="PANTHER" id="PTHR45694">
    <property type="entry name" value="GLUTAREDOXIN 2"/>
    <property type="match status" value="1"/>
</dbReference>
<feature type="domain" description="Glutaredoxin" evidence="2">
    <location>
        <begin position="231"/>
        <end position="293"/>
    </location>
</feature>
<feature type="region of interest" description="Disordered" evidence="1">
    <location>
        <begin position="83"/>
        <end position="187"/>
    </location>
</feature>
<dbReference type="GO" id="GO:0000324">
    <property type="term" value="C:fungal-type vacuole"/>
    <property type="evidence" value="ECO:0007669"/>
    <property type="project" value="TreeGrafter"/>
</dbReference>